<dbReference type="RefSeq" id="XP_028486333.1">
    <property type="nucleotide sequence ID" value="XM_028626086.1"/>
</dbReference>
<comment type="caution">
    <text evidence="1">The sequence shown here is derived from an EMBL/GenBank/DDBJ whole genome shotgun (WGS) entry which is preliminary data.</text>
</comment>
<evidence type="ECO:0000313" key="1">
    <source>
        <dbReference type="EMBL" id="RWQ96688.1"/>
    </source>
</evidence>
<dbReference type="VEuPathDB" id="FungiDB:C8Q69DRAFT_201643"/>
<keyword evidence="2" id="KW-1185">Reference proteome</keyword>
<reference evidence="1 2" key="1">
    <citation type="journal article" date="2018" name="Front. Microbiol.">
        <title>Genomic and genetic insights into a cosmopolitan fungus, Paecilomyces variotii (Eurotiales).</title>
        <authorList>
            <person name="Urquhart A.S."/>
            <person name="Mondo S.J."/>
            <person name="Makela M.R."/>
            <person name="Hane J.K."/>
            <person name="Wiebenga A."/>
            <person name="He G."/>
            <person name="Mihaltcheva S."/>
            <person name="Pangilinan J."/>
            <person name="Lipzen A."/>
            <person name="Barry K."/>
            <person name="de Vries R.P."/>
            <person name="Grigoriev I.V."/>
            <person name="Idnurm A."/>
        </authorList>
    </citation>
    <scope>NUCLEOTIDE SEQUENCE [LARGE SCALE GENOMIC DNA]</scope>
    <source>
        <strain evidence="1 2">CBS 101075</strain>
    </source>
</reference>
<protein>
    <submittedName>
        <fullName evidence="1">Uncharacterized protein</fullName>
    </submittedName>
</protein>
<proteinExistence type="predicted"/>
<evidence type="ECO:0000313" key="2">
    <source>
        <dbReference type="Proteomes" id="UP000283841"/>
    </source>
</evidence>
<dbReference type="Proteomes" id="UP000283841">
    <property type="component" value="Unassembled WGS sequence"/>
</dbReference>
<dbReference type="GeneID" id="39595363"/>
<dbReference type="EMBL" id="RCNU01000003">
    <property type="protein sequence ID" value="RWQ96688.1"/>
    <property type="molecule type" value="Genomic_DNA"/>
</dbReference>
<sequence length="191" mass="21545">MTLTGSLDVHIKVIYHGVSNSDNTAISKEAQPITFHTHAFVPVDGEFRVYRRRCLDQSRPEAEEEWETFEGDDYCQFGIWGNPDKLINVSENPKGRFPTLFPGESWSDFWTMPADGDVLPHDLKPGERLRYQFKGNTLDWWDWGTAAAHTQTVVTLPGSGVEPISDLKDNGGRPKVVIPASNVVEWTIVDE</sequence>
<organism evidence="1 2">
    <name type="scientific">Byssochlamys spectabilis</name>
    <name type="common">Paecilomyces variotii</name>
    <dbReference type="NCBI Taxonomy" id="264951"/>
    <lineage>
        <taxon>Eukaryota</taxon>
        <taxon>Fungi</taxon>
        <taxon>Dikarya</taxon>
        <taxon>Ascomycota</taxon>
        <taxon>Pezizomycotina</taxon>
        <taxon>Eurotiomycetes</taxon>
        <taxon>Eurotiomycetidae</taxon>
        <taxon>Eurotiales</taxon>
        <taxon>Thermoascaceae</taxon>
        <taxon>Paecilomyces</taxon>
    </lineage>
</organism>
<dbReference type="AlphaFoldDB" id="A0A443HXX5"/>
<accession>A0A443HXX5</accession>
<name>A0A443HXX5_BYSSP</name>
<gene>
    <name evidence="1" type="ORF">C8Q69DRAFT_201643</name>
</gene>